<dbReference type="InterPro" id="IPR010982">
    <property type="entry name" value="Lambda_DNA-bd_dom_sf"/>
</dbReference>
<sequence>MENQNLAQGVKELRKRKALSQDELAKNAGLSLRTVQRVENGETIPTGETLKRIAAVLEVAPDELLGFTSEKETPKIVLKTKHEYVHFFNDKLVFSKTPEINLVDDYRKSVTYVFRTLMVFLIGIPLFTAIGIYFYSVGNIALAFFCGTFVFLYLVSAVNTMLFGSGSPVVNIDAIINIKIEKKLSYNIVNISILESGRIKQRGLVLEKEQMQTVIDTLLVEKLLDKKDIKINTKSERIKFALFFVYIMGTCLFLSYYPKLNYLTTYFQSGILFIVCLNVILKMLQNSVFLNSDIRSKGFLKNDKSGLNNQLVK</sequence>
<evidence type="ECO:0000259" key="3">
    <source>
        <dbReference type="PROSITE" id="PS50943"/>
    </source>
</evidence>
<feature type="domain" description="HTH cro/C1-type" evidence="3">
    <location>
        <begin position="10"/>
        <end position="64"/>
    </location>
</feature>
<evidence type="ECO:0000256" key="1">
    <source>
        <dbReference type="ARBA" id="ARBA00023125"/>
    </source>
</evidence>
<gene>
    <name evidence="4" type="ORF">AAGV28_14315</name>
</gene>
<accession>A0ABV4TGP5</accession>
<dbReference type="CDD" id="cd00093">
    <property type="entry name" value="HTH_XRE"/>
    <property type="match status" value="1"/>
</dbReference>
<dbReference type="Proteomes" id="UP001574169">
    <property type="component" value="Unassembled WGS sequence"/>
</dbReference>
<keyword evidence="5" id="KW-1185">Reference proteome</keyword>
<protein>
    <submittedName>
        <fullName evidence="4">Helix-turn-helix domain-containing protein</fullName>
    </submittedName>
</protein>
<dbReference type="Pfam" id="PF01381">
    <property type="entry name" value="HTH_3"/>
    <property type="match status" value="1"/>
</dbReference>
<dbReference type="InterPro" id="IPR050807">
    <property type="entry name" value="TransReg_Diox_bact_type"/>
</dbReference>
<reference evidence="4 5" key="1">
    <citation type="submission" date="2024-04" db="EMBL/GenBank/DDBJ databases">
        <title>New Clade of Flavobacterium.</title>
        <authorList>
            <person name="Matos L."/>
            <person name="Proenca D.N."/>
            <person name="Fransisco R.M."/>
            <person name="Chung A.P."/>
            <person name="Maccario L."/>
            <person name="Sorensen S.J."/>
            <person name="Morais P.V."/>
        </authorList>
    </citation>
    <scope>NUCLEOTIDE SEQUENCE [LARGE SCALE GENOMIC DNA]</scope>
    <source>
        <strain evidence="4 5">FZUC8N2.13</strain>
    </source>
</reference>
<keyword evidence="2" id="KW-0472">Membrane</keyword>
<dbReference type="SMART" id="SM00530">
    <property type="entry name" value="HTH_XRE"/>
    <property type="match status" value="1"/>
</dbReference>
<evidence type="ECO:0000313" key="5">
    <source>
        <dbReference type="Proteomes" id="UP001574169"/>
    </source>
</evidence>
<name>A0ABV4TGP5_9FLAO</name>
<dbReference type="EMBL" id="JBCFQL010000017">
    <property type="protein sequence ID" value="MFA9192547.1"/>
    <property type="molecule type" value="Genomic_DNA"/>
</dbReference>
<dbReference type="PROSITE" id="PS50943">
    <property type="entry name" value="HTH_CROC1"/>
    <property type="match status" value="1"/>
</dbReference>
<keyword evidence="2" id="KW-1133">Transmembrane helix</keyword>
<dbReference type="Gene3D" id="1.10.260.40">
    <property type="entry name" value="lambda repressor-like DNA-binding domains"/>
    <property type="match status" value="1"/>
</dbReference>
<dbReference type="PANTHER" id="PTHR46797">
    <property type="entry name" value="HTH-TYPE TRANSCRIPTIONAL REGULATOR"/>
    <property type="match status" value="1"/>
</dbReference>
<proteinExistence type="predicted"/>
<organism evidence="4 5">
    <name type="scientific">Flavobacterium zubiriense</name>
    <dbReference type="NCBI Taxonomy" id="3138075"/>
    <lineage>
        <taxon>Bacteria</taxon>
        <taxon>Pseudomonadati</taxon>
        <taxon>Bacteroidota</taxon>
        <taxon>Flavobacteriia</taxon>
        <taxon>Flavobacteriales</taxon>
        <taxon>Flavobacteriaceae</taxon>
        <taxon>Flavobacterium</taxon>
    </lineage>
</organism>
<feature type="transmembrane region" description="Helical" evidence="2">
    <location>
        <begin position="263"/>
        <end position="281"/>
    </location>
</feature>
<comment type="caution">
    <text evidence="4">The sequence shown here is derived from an EMBL/GenBank/DDBJ whole genome shotgun (WGS) entry which is preliminary data.</text>
</comment>
<keyword evidence="1" id="KW-0238">DNA-binding</keyword>
<evidence type="ECO:0000313" key="4">
    <source>
        <dbReference type="EMBL" id="MFA9192547.1"/>
    </source>
</evidence>
<dbReference type="SUPFAM" id="SSF47413">
    <property type="entry name" value="lambda repressor-like DNA-binding domains"/>
    <property type="match status" value="1"/>
</dbReference>
<keyword evidence="2" id="KW-0812">Transmembrane</keyword>
<dbReference type="RefSeq" id="WP_373407439.1">
    <property type="nucleotide sequence ID" value="NZ_JBCFQL010000017.1"/>
</dbReference>
<evidence type="ECO:0000256" key="2">
    <source>
        <dbReference type="SAM" id="Phobius"/>
    </source>
</evidence>
<feature type="transmembrane region" description="Helical" evidence="2">
    <location>
        <begin position="112"/>
        <end position="134"/>
    </location>
</feature>
<feature type="transmembrane region" description="Helical" evidence="2">
    <location>
        <begin position="140"/>
        <end position="162"/>
    </location>
</feature>
<dbReference type="InterPro" id="IPR001387">
    <property type="entry name" value="Cro/C1-type_HTH"/>
</dbReference>
<feature type="transmembrane region" description="Helical" evidence="2">
    <location>
        <begin position="240"/>
        <end position="257"/>
    </location>
</feature>
<dbReference type="PANTHER" id="PTHR46797:SF24">
    <property type="entry name" value="DNA-BINDING PHAGE PROTEIN"/>
    <property type="match status" value="1"/>
</dbReference>